<organism evidence="2">
    <name type="scientific">marine sediment metagenome</name>
    <dbReference type="NCBI Taxonomy" id="412755"/>
    <lineage>
        <taxon>unclassified sequences</taxon>
        <taxon>metagenomes</taxon>
        <taxon>ecological metagenomes</taxon>
    </lineage>
</organism>
<comment type="caution">
    <text evidence="2">The sequence shown here is derived from an EMBL/GenBank/DDBJ whole genome shotgun (WGS) entry which is preliminary data.</text>
</comment>
<name>A0A0F9B3V2_9ZZZZ</name>
<evidence type="ECO:0000256" key="1">
    <source>
        <dbReference type="SAM" id="MobiDB-lite"/>
    </source>
</evidence>
<sequence length="220" mass="24782">EEVYIEQLNSLRRSARKEYASVPIDHGDRQFLSKLIAWKIVEKSRVLSKEAEAALLRNRERHIEKGPQVEDEDEEGLSVSKRKRGRKMKTSEKKTTTVEDTESRDPKEDKKSKKSKGKKPKDKKSKKSKDKKTKSNLIFKSKVTGPVAPTDKFTFKGDVPEGIDGIVAKAFKGGALVSAAVTVMEEMKSKGKIKSPMPVNGLLRRSMKKLVRTKTLSRAK</sequence>
<dbReference type="AlphaFoldDB" id="A0A0F9B3V2"/>
<feature type="compositionally biased region" description="Basic residues" evidence="1">
    <location>
        <begin position="112"/>
        <end position="134"/>
    </location>
</feature>
<feature type="non-terminal residue" evidence="2">
    <location>
        <position position="1"/>
    </location>
</feature>
<protein>
    <submittedName>
        <fullName evidence="2">Uncharacterized protein</fullName>
    </submittedName>
</protein>
<reference evidence="2" key="1">
    <citation type="journal article" date="2015" name="Nature">
        <title>Complex archaea that bridge the gap between prokaryotes and eukaryotes.</title>
        <authorList>
            <person name="Spang A."/>
            <person name="Saw J.H."/>
            <person name="Jorgensen S.L."/>
            <person name="Zaremba-Niedzwiedzka K."/>
            <person name="Martijn J."/>
            <person name="Lind A.E."/>
            <person name="van Eijk R."/>
            <person name="Schleper C."/>
            <person name="Guy L."/>
            <person name="Ettema T.J."/>
        </authorList>
    </citation>
    <scope>NUCLEOTIDE SEQUENCE</scope>
</reference>
<accession>A0A0F9B3V2</accession>
<evidence type="ECO:0000313" key="2">
    <source>
        <dbReference type="EMBL" id="KKL16295.1"/>
    </source>
</evidence>
<feature type="compositionally biased region" description="Basic and acidic residues" evidence="1">
    <location>
        <begin position="89"/>
        <end position="111"/>
    </location>
</feature>
<feature type="region of interest" description="Disordered" evidence="1">
    <location>
        <begin position="57"/>
        <end position="143"/>
    </location>
</feature>
<gene>
    <name evidence="2" type="ORF">LCGC14_2497000</name>
</gene>
<dbReference type="EMBL" id="LAZR01039719">
    <property type="protein sequence ID" value="KKL16295.1"/>
    <property type="molecule type" value="Genomic_DNA"/>
</dbReference>
<feature type="compositionally biased region" description="Basic and acidic residues" evidence="1">
    <location>
        <begin position="57"/>
        <end position="68"/>
    </location>
</feature>
<proteinExistence type="predicted"/>